<gene>
    <name evidence="2" type="ORF">NITFAB_2102</name>
</gene>
<accession>A0A2X0QWJ2</accession>
<feature type="region of interest" description="Disordered" evidence="1">
    <location>
        <begin position="1"/>
        <end position="20"/>
    </location>
</feature>
<name>A0A2X0QWJ2_9PROT</name>
<organism evidence="2">
    <name type="scientific">Candidatus Nitrotoga fabula</name>
    <dbReference type="NCBI Taxonomy" id="2182327"/>
    <lineage>
        <taxon>Bacteria</taxon>
        <taxon>Pseudomonadati</taxon>
        <taxon>Pseudomonadota</taxon>
        <taxon>Betaproteobacteria</taxon>
        <taxon>Nitrosomonadales</taxon>
        <taxon>Gallionellaceae</taxon>
        <taxon>Candidatus Nitrotoga</taxon>
    </lineage>
</organism>
<reference evidence="2" key="1">
    <citation type="submission" date="2018-05" db="EMBL/GenBank/DDBJ databases">
        <authorList>
            <person name="Lanie J.A."/>
            <person name="Ng W.-L."/>
            <person name="Kazmierczak K.M."/>
            <person name="Andrzejewski T.M."/>
            <person name="Davidsen T.M."/>
            <person name="Wayne K.J."/>
            <person name="Tettelin H."/>
            <person name="Glass J.I."/>
            <person name="Rusch D."/>
            <person name="Podicherti R."/>
            <person name="Tsui H.-C.T."/>
            <person name="Winkler M.E."/>
        </authorList>
    </citation>
    <scope>NUCLEOTIDE SEQUENCE</scope>
    <source>
        <strain evidence="2">KNB</strain>
    </source>
</reference>
<protein>
    <submittedName>
        <fullName evidence="2">Uncharacterized protein</fullName>
    </submittedName>
</protein>
<dbReference type="AlphaFoldDB" id="A0A2X0QWJ2"/>
<dbReference type="EMBL" id="LS423452">
    <property type="protein sequence ID" value="SPS06509.1"/>
    <property type="molecule type" value="Genomic_DNA"/>
</dbReference>
<sequence>MQLADGCVPLGGMGIGEPDEMHRVDDEMRDDRSFYAPHPGICAGVAQASDCGEQHV</sequence>
<proteinExistence type="predicted"/>
<evidence type="ECO:0000313" key="2">
    <source>
        <dbReference type="EMBL" id="SPS06509.1"/>
    </source>
</evidence>
<evidence type="ECO:0000256" key="1">
    <source>
        <dbReference type="SAM" id="MobiDB-lite"/>
    </source>
</evidence>